<organism evidence="1">
    <name type="scientific">uncultured Caudovirales phage</name>
    <dbReference type="NCBI Taxonomy" id="2100421"/>
    <lineage>
        <taxon>Viruses</taxon>
        <taxon>Duplodnaviria</taxon>
        <taxon>Heunggongvirae</taxon>
        <taxon>Uroviricota</taxon>
        <taxon>Caudoviricetes</taxon>
        <taxon>Peduoviridae</taxon>
        <taxon>Maltschvirus</taxon>
        <taxon>Maltschvirus maltsch</taxon>
    </lineage>
</organism>
<protein>
    <submittedName>
        <fullName evidence="1">Uncharacterized protein</fullName>
    </submittedName>
</protein>
<accession>A0A6J5T852</accession>
<evidence type="ECO:0000313" key="1">
    <source>
        <dbReference type="EMBL" id="CAB4241026.1"/>
    </source>
</evidence>
<dbReference type="EMBL" id="LR797818">
    <property type="protein sequence ID" value="CAB4241026.1"/>
    <property type="molecule type" value="Genomic_DNA"/>
</dbReference>
<sequence>MIVFNSKQYAANDVEFVDSLFTPLGTCNGYYKRMKRGYRLFNIQHELIAFVRLNDEPMLMSAKKQSDNKVWYSYPNSLTEKYLGFSGNLMQEKEEVLKLKSIYFNNTRV</sequence>
<reference evidence="1" key="1">
    <citation type="submission" date="2020-05" db="EMBL/GenBank/DDBJ databases">
        <authorList>
            <person name="Chiriac C."/>
            <person name="Salcher M."/>
            <person name="Ghai R."/>
            <person name="Kavagutti S V."/>
        </authorList>
    </citation>
    <scope>NUCLEOTIDE SEQUENCE</scope>
</reference>
<proteinExistence type="predicted"/>
<gene>
    <name evidence="1" type="ORF">UFOVP22_46</name>
</gene>
<name>A0A6J5T852_9CAUD</name>